<evidence type="ECO:0008006" key="4">
    <source>
        <dbReference type="Google" id="ProtNLM"/>
    </source>
</evidence>
<dbReference type="EMBL" id="JBHSED010000019">
    <property type="protein sequence ID" value="MFC4304168.1"/>
    <property type="molecule type" value="Genomic_DNA"/>
</dbReference>
<accession>A0ABV8S9A9</accession>
<feature type="signal peptide" evidence="1">
    <location>
        <begin position="1"/>
        <end position="26"/>
    </location>
</feature>
<organism evidence="2 3">
    <name type="scientific">Cohnella boryungensis</name>
    <dbReference type="NCBI Taxonomy" id="768479"/>
    <lineage>
        <taxon>Bacteria</taxon>
        <taxon>Bacillati</taxon>
        <taxon>Bacillota</taxon>
        <taxon>Bacilli</taxon>
        <taxon>Bacillales</taxon>
        <taxon>Paenibacillaceae</taxon>
        <taxon>Cohnella</taxon>
    </lineage>
</organism>
<dbReference type="RefSeq" id="WP_204604967.1">
    <property type="nucleotide sequence ID" value="NZ_JBHSED010000019.1"/>
</dbReference>
<keyword evidence="3" id="KW-1185">Reference proteome</keyword>
<dbReference type="Proteomes" id="UP001595755">
    <property type="component" value="Unassembled WGS sequence"/>
</dbReference>
<reference evidence="3" key="1">
    <citation type="journal article" date="2019" name="Int. J. Syst. Evol. Microbiol.">
        <title>The Global Catalogue of Microorganisms (GCM) 10K type strain sequencing project: providing services to taxonomists for standard genome sequencing and annotation.</title>
        <authorList>
            <consortium name="The Broad Institute Genomics Platform"/>
            <consortium name="The Broad Institute Genome Sequencing Center for Infectious Disease"/>
            <person name="Wu L."/>
            <person name="Ma J."/>
        </authorList>
    </citation>
    <scope>NUCLEOTIDE SEQUENCE [LARGE SCALE GENOMIC DNA]</scope>
    <source>
        <strain evidence="3">CGMCC 4.1641</strain>
    </source>
</reference>
<evidence type="ECO:0000313" key="2">
    <source>
        <dbReference type="EMBL" id="MFC4304168.1"/>
    </source>
</evidence>
<name>A0ABV8S9A9_9BACL</name>
<protein>
    <recommendedName>
        <fullName evidence="4">Copper amine oxidase-like N-terminal domain-containing protein</fullName>
    </recommendedName>
</protein>
<evidence type="ECO:0000256" key="1">
    <source>
        <dbReference type="SAM" id="SignalP"/>
    </source>
</evidence>
<gene>
    <name evidence="2" type="ORF">ACFO1S_12080</name>
</gene>
<dbReference type="SUPFAM" id="SSF82171">
    <property type="entry name" value="DPP6 N-terminal domain-like"/>
    <property type="match status" value="1"/>
</dbReference>
<keyword evidence="1" id="KW-0732">Signal</keyword>
<feature type="chain" id="PRO_5045062442" description="Copper amine oxidase-like N-terminal domain-containing protein" evidence="1">
    <location>
        <begin position="27"/>
        <end position="532"/>
    </location>
</feature>
<sequence length="532" mass="59205">MKILARSLSVGIVALLLLASSFSWTSAEGSTSILTNIFFDYDIQSEDGSAIPYALLTTTDYGNGYANKKEKISFPQLAVSKPANSSLDMNPGWTGSGQYAQVGSKVYWNDNFTIKSKTSQYVTRFYELDLSTRTMKIVKQLQGENRRYGRISVFPHSGTYAVFPDTYRHEGTNGVEVYSLPSNKLLAKVSNAAHDLLEFGNAAYLQIPAYNSFIVKIVSNSEKKPPVGTPYEKNGNVYVITRTYEMSSDGSKKELTPIPDASIVRSGSKVRWEKQVSSLTYSEYYDTKSKSWLIGYKSAGKSTFTSLTSPGTSADASFSPSNKYLIVTLYKVLDAKKNTTNKYAGRGTYETLIVDAKTGKLLRKLPAFARKHTNHYYMWDFGDNLVKVYFYDRARSGYLNIETGVFVSEYKSMPRGAFSYSGNYGELLDPTPTPFLALDFRNIGLPAPGVILSDRDVWLVSLQDFANAVGASVSSQSDALQISFNDKTWKVPSGSIFRFRDHYFVPIKDLRTALGIKLQLNGGENVYKYPGE</sequence>
<evidence type="ECO:0000313" key="3">
    <source>
        <dbReference type="Proteomes" id="UP001595755"/>
    </source>
</evidence>
<proteinExistence type="predicted"/>
<comment type="caution">
    <text evidence="2">The sequence shown here is derived from an EMBL/GenBank/DDBJ whole genome shotgun (WGS) entry which is preliminary data.</text>
</comment>